<evidence type="ECO:0000256" key="5">
    <source>
        <dbReference type="SAM" id="Coils"/>
    </source>
</evidence>
<dbReference type="PANTHER" id="PTHR30563">
    <property type="entry name" value="DNA RECOMBINATION PROTEIN RMUC"/>
    <property type="match status" value="1"/>
</dbReference>
<reference evidence="7 8" key="1">
    <citation type="submission" date="2019-07" db="EMBL/GenBank/DDBJ databases">
        <title>Whole genome shotgun sequence of Pseudonocardia sulfidoxydans NBRC 16205.</title>
        <authorList>
            <person name="Hosoyama A."/>
            <person name="Uohara A."/>
            <person name="Ohji S."/>
            <person name="Ichikawa N."/>
        </authorList>
    </citation>
    <scope>NUCLEOTIDE SEQUENCE [LARGE SCALE GENOMIC DNA]</scope>
    <source>
        <strain evidence="7 8">NBRC 16205</strain>
    </source>
</reference>
<evidence type="ECO:0000256" key="4">
    <source>
        <dbReference type="ARBA" id="ARBA00023172"/>
    </source>
</evidence>
<sequence length="539" mass="57680">MTALNVLLIGLLVGLLAGGGVAWLFLGSRHKVATAEAARRVAEVSATARADTAALRAERSGLLERIEELSEEVDTAVERLRRAESEAAASGAALRSEREAGAAREELLVRRDAELKDAFQALSADALARNNEQFVALAEGRIKEAAAALTAKAAGDDAARAAALDKLIDPMTATLARVEGQLRSVEKDRESAYAGLREQVVAMHRSSQQLQSETRQLVSALRAPQVRGRWGELQLERIVQLAGMVEHCDFDTQVTGTGTGGDADAGVRPDMVVHLAGDKQIVVDAKVPFAAYLDAVESRDPQVHTERLAAHARQLRAHVDSLSAKSYWSAFEPSPEFVVLFVPGDPFLEAALQSDPSLLEHAFASNVVIATPTTLIALLRTVAYTWRQEALARNAAQVHQLGKELHSRLATMGNHVAKLGRSLDTAITSYNQTVSSLESRVLVTARKLTELRVADEELAAPGQVDRAPRTVAAPELVASAADSLIALHELGRESSRDGRDSGRESGRDGGRDVPREVAREIPRPHVGDDDGGSRANVGG</sequence>
<feature type="compositionally biased region" description="Basic and acidic residues" evidence="6">
    <location>
        <begin position="489"/>
        <end position="532"/>
    </location>
</feature>
<evidence type="ECO:0000256" key="6">
    <source>
        <dbReference type="SAM" id="MobiDB-lite"/>
    </source>
</evidence>
<keyword evidence="3 5" id="KW-0175">Coiled coil</keyword>
<gene>
    <name evidence="7" type="ORF">PSU4_34350</name>
</gene>
<dbReference type="AlphaFoldDB" id="A0A511DI54"/>
<dbReference type="InterPro" id="IPR003798">
    <property type="entry name" value="DNA_recombination_RmuC"/>
</dbReference>
<name>A0A511DI54_9PSEU</name>
<evidence type="ECO:0000313" key="8">
    <source>
        <dbReference type="Proteomes" id="UP000321685"/>
    </source>
</evidence>
<dbReference type="PANTHER" id="PTHR30563:SF0">
    <property type="entry name" value="DNA RECOMBINATION PROTEIN RMUC"/>
    <property type="match status" value="1"/>
</dbReference>
<evidence type="ECO:0000256" key="2">
    <source>
        <dbReference type="ARBA" id="ARBA00009840"/>
    </source>
</evidence>
<keyword evidence="4" id="KW-0233">DNA recombination</keyword>
<evidence type="ECO:0000256" key="3">
    <source>
        <dbReference type="ARBA" id="ARBA00023054"/>
    </source>
</evidence>
<dbReference type="GO" id="GO:0006310">
    <property type="term" value="P:DNA recombination"/>
    <property type="evidence" value="ECO:0007669"/>
    <property type="project" value="UniProtKB-KW"/>
</dbReference>
<proteinExistence type="inferred from homology"/>
<evidence type="ECO:0000313" key="7">
    <source>
        <dbReference type="EMBL" id="GEL24481.1"/>
    </source>
</evidence>
<protein>
    <recommendedName>
        <fullName evidence="9">DNA recombination protein RmuC</fullName>
    </recommendedName>
</protein>
<comment type="caution">
    <text evidence="7">The sequence shown here is derived from an EMBL/GenBank/DDBJ whole genome shotgun (WGS) entry which is preliminary data.</text>
</comment>
<accession>A0A511DI54</accession>
<evidence type="ECO:0000256" key="1">
    <source>
        <dbReference type="ARBA" id="ARBA00003416"/>
    </source>
</evidence>
<comment type="function">
    <text evidence="1">Involved in DNA recombination.</text>
</comment>
<evidence type="ECO:0008006" key="9">
    <source>
        <dbReference type="Google" id="ProtNLM"/>
    </source>
</evidence>
<organism evidence="7 8">
    <name type="scientific">Pseudonocardia sulfidoxydans NBRC 16205</name>
    <dbReference type="NCBI Taxonomy" id="1223511"/>
    <lineage>
        <taxon>Bacteria</taxon>
        <taxon>Bacillati</taxon>
        <taxon>Actinomycetota</taxon>
        <taxon>Actinomycetes</taxon>
        <taxon>Pseudonocardiales</taxon>
        <taxon>Pseudonocardiaceae</taxon>
        <taxon>Pseudonocardia</taxon>
    </lineage>
</organism>
<dbReference type="Pfam" id="PF02646">
    <property type="entry name" value="RmuC"/>
    <property type="match status" value="1"/>
</dbReference>
<dbReference type="EMBL" id="BJVJ01000034">
    <property type="protein sequence ID" value="GEL24481.1"/>
    <property type="molecule type" value="Genomic_DNA"/>
</dbReference>
<keyword evidence="8" id="KW-1185">Reference proteome</keyword>
<feature type="coiled-coil region" evidence="5">
    <location>
        <begin position="52"/>
        <end position="86"/>
    </location>
</feature>
<dbReference type="Proteomes" id="UP000321685">
    <property type="component" value="Unassembled WGS sequence"/>
</dbReference>
<feature type="region of interest" description="Disordered" evidence="6">
    <location>
        <begin position="489"/>
        <end position="539"/>
    </location>
</feature>
<comment type="similarity">
    <text evidence="2">Belongs to the RmuC family.</text>
</comment>